<sequence>MKIYVGNLSYSVTDEDLIDAFSEFGDVTSAKVTMDPETGESKGFGFVEMPVTSEGRDAVQVLNESPLCGRLIRVNEARGGGSGGSGSGGGGGGGNSNNGRGRRPRRSGGKQGGQRGNKATSGGNAPTAAE</sequence>
<dbReference type="AlphaFoldDB" id="A0A3P3VQE0"/>
<dbReference type="Proteomes" id="UP000280792">
    <property type="component" value="Unassembled WGS sequence"/>
</dbReference>
<dbReference type="PANTHER" id="PTHR48027">
    <property type="entry name" value="HETEROGENEOUS NUCLEAR RIBONUCLEOPROTEIN 87F-RELATED"/>
    <property type="match status" value="1"/>
</dbReference>
<feature type="domain" description="RRM" evidence="3">
    <location>
        <begin position="1"/>
        <end position="79"/>
    </location>
</feature>
<reference evidence="4 5" key="1">
    <citation type="submission" date="2018-08" db="EMBL/GenBank/DDBJ databases">
        <authorList>
            <person name="Khan S.A."/>
        </authorList>
    </citation>
    <scope>NUCLEOTIDE SEQUENCE [LARGE SCALE GENOMIC DNA]</scope>
    <source>
        <strain evidence="4 5">GTF-13</strain>
    </source>
</reference>
<dbReference type="Gene3D" id="3.30.70.330">
    <property type="match status" value="1"/>
</dbReference>
<dbReference type="EMBL" id="QWEZ01000002">
    <property type="protein sequence ID" value="RRJ83033.1"/>
    <property type="molecule type" value="Genomic_DNA"/>
</dbReference>
<dbReference type="InterPro" id="IPR000504">
    <property type="entry name" value="RRM_dom"/>
</dbReference>
<name>A0A3P3VQE0_9GAMM</name>
<evidence type="ECO:0000313" key="4">
    <source>
        <dbReference type="EMBL" id="RRJ83033.1"/>
    </source>
</evidence>
<dbReference type="RefSeq" id="WP_125017324.1">
    <property type="nucleotide sequence ID" value="NZ_QWEZ01000002.1"/>
</dbReference>
<comment type="caution">
    <text evidence="4">The sequence shown here is derived from an EMBL/GenBank/DDBJ whole genome shotgun (WGS) entry which is preliminary data.</text>
</comment>
<feature type="region of interest" description="Disordered" evidence="2">
    <location>
        <begin position="74"/>
        <end position="130"/>
    </location>
</feature>
<dbReference type="InterPro" id="IPR012677">
    <property type="entry name" value="Nucleotide-bd_a/b_plait_sf"/>
</dbReference>
<dbReference type="SUPFAM" id="SSF54928">
    <property type="entry name" value="RNA-binding domain, RBD"/>
    <property type="match status" value="1"/>
</dbReference>
<dbReference type="InterPro" id="IPR048289">
    <property type="entry name" value="RRM2_NsCP33-like"/>
</dbReference>
<dbReference type="InterPro" id="IPR035979">
    <property type="entry name" value="RBD_domain_sf"/>
</dbReference>
<reference evidence="4 5" key="2">
    <citation type="submission" date="2018-12" db="EMBL/GenBank/DDBJ databases">
        <title>Simiduia agarivorans gen. nov., sp. nov., a marine, agarolytic bacterium isolated from shallow coastal water from Keelung, Taiwan.</title>
        <authorList>
            <person name="Shieh W.Y."/>
        </authorList>
    </citation>
    <scope>NUCLEOTIDE SEQUENCE [LARGE SCALE GENOMIC DNA]</scope>
    <source>
        <strain evidence="4 5">GTF-13</strain>
    </source>
</reference>
<feature type="compositionally biased region" description="Gly residues" evidence="2">
    <location>
        <begin position="78"/>
        <end position="96"/>
    </location>
</feature>
<keyword evidence="1" id="KW-0694">RNA-binding</keyword>
<evidence type="ECO:0000256" key="1">
    <source>
        <dbReference type="ARBA" id="ARBA00022884"/>
    </source>
</evidence>
<dbReference type="PROSITE" id="PS50102">
    <property type="entry name" value="RRM"/>
    <property type="match status" value="1"/>
</dbReference>
<evidence type="ECO:0000259" key="3">
    <source>
        <dbReference type="PROSITE" id="PS50102"/>
    </source>
</evidence>
<dbReference type="CDD" id="cd21608">
    <property type="entry name" value="RRM2_NsCP33_like"/>
    <property type="match status" value="1"/>
</dbReference>
<gene>
    <name evidence="4" type="ORF">D0544_14410</name>
</gene>
<dbReference type="GO" id="GO:0003723">
    <property type="term" value="F:RNA binding"/>
    <property type="evidence" value="ECO:0007669"/>
    <property type="project" value="UniProtKB-KW"/>
</dbReference>
<organism evidence="4 5">
    <name type="scientific">Aestuariirhabdus litorea</name>
    <dbReference type="NCBI Taxonomy" id="2528527"/>
    <lineage>
        <taxon>Bacteria</taxon>
        <taxon>Pseudomonadati</taxon>
        <taxon>Pseudomonadota</taxon>
        <taxon>Gammaproteobacteria</taxon>
        <taxon>Oceanospirillales</taxon>
        <taxon>Aestuariirhabdaceae</taxon>
        <taxon>Aestuariirhabdus</taxon>
    </lineage>
</organism>
<dbReference type="SMART" id="SM00360">
    <property type="entry name" value="RRM"/>
    <property type="match status" value="1"/>
</dbReference>
<accession>A0A3P3VQE0</accession>
<keyword evidence="5" id="KW-1185">Reference proteome</keyword>
<protein>
    <submittedName>
        <fullName evidence="4">RNA-binding protein</fullName>
    </submittedName>
</protein>
<evidence type="ECO:0000313" key="5">
    <source>
        <dbReference type="Proteomes" id="UP000280792"/>
    </source>
</evidence>
<dbReference type="Pfam" id="PF00076">
    <property type="entry name" value="RRM_1"/>
    <property type="match status" value="1"/>
</dbReference>
<evidence type="ECO:0000256" key="2">
    <source>
        <dbReference type="SAM" id="MobiDB-lite"/>
    </source>
</evidence>
<dbReference type="InterPro" id="IPR052462">
    <property type="entry name" value="SLIRP/GR-RBP-like"/>
</dbReference>
<proteinExistence type="predicted"/>